<name>A0ABT4V8F3_9PSEU</name>
<dbReference type="RefSeq" id="WP_270952734.1">
    <property type="nucleotide sequence ID" value="NZ_JAQGLA010000073.1"/>
</dbReference>
<evidence type="ECO:0000313" key="10">
    <source>
        <dbReference type="EMBL" id="MDA3629679.1"/>
    </source>
</evidence>
<evidence type="ECO:0000259" key="9">
    <source>
        <dbReference type="Pfam" id="PF13231"/>
    </source>
</evidence>
<dbReference type="EMBL" id="JAQGLA010000073">
    <property type="protein sequence ID" value="MDA3629679.1"/>
    <property type="molecule type" value="Genomic_DNA"/>
</dbReference>
<dbReference type="PANTHER" id="PTHR33908">
    <property type="entry name" value="MANNOSYLTRANSFERASE YKCB-RELATED"/>
    <property type="match status" value="1"/>
</dbReference>
<evidence type="ECO:0000256" key="5">
    <source>
        <dbReference type="ARBA" id="ARBA00022692"/>
    </source>
</evidence>
<comment type="caution">
    <text evidence="10">The sequence shown here is derived from an EMBL/GenBank/DDBJ whole genome shotgun (WGS) entry which is preliminary data.</text>
</comment>
<evidence type="ECO:0000313" key="11">
    <source>
        <dbReference type="Proteomes" id="UP001210380"/>
    </source>
</evidence>
<feature type="transmembrane region" description="Helical" evidence="8">
    <location>
        <begin position="21"/>
        <end position="43"/>
    </location>
</feature>
<dbReference type="Proteomes" id="UP001210380">
    <property type="component" value="Unassembled WGS sequence"/>
</dbReference>
<feature type="transmembrane region" description="Helical" evidence="8">
    <location>
        <begin position="262"/>
        <end position="281"/>
    </location>
</feature>
<keyword evidence="2" id="KW-1003">Cell membrane</keyword>
<accession>A0ABT4V8F3</accession>
<keyword evidence="6 8" id="KW-1133">Transmembrane helix</keyword>
<organism evidence="10 11">
    <name type="scientific">Saccharopolyspora oryzae</name>
    <dbReference type="NCBI Taxonomy" id="2997343"/>
    <lineage>
        <taxon>Bacteria</taxon>
        <taxon>Bacillati</taxon>
        <taxon>Actinomycetota</taxon>
        <taxon>Actinomycetes</taxon>
        <taxon>Pseudonocardiales</taxon>
        <taxon>Pseudonocardiaceae</taxon>
        <taxon>Saccharopolyspora</taxon>
    </lineage>
</organism>
<gene>
    <name evidence="10" type="ORF">OU415_29915</name>
</gene>
<feature type="domain" description="Glycosyltransferase RgtA/B/C/D-like" evidence="9">
    <location>
        <begin position="67"/>
        <end position="232"/>
    </location>
</feature>
<reference evidence="10 11" key="1">
    <citation type="submission" date="2022-11" db="EMBL/GenBank/DDBJ databases">
        <title>Draft genome sequence of Saccharopolyspora sp. WRP15-2 isolated from rhizosphere soils of wild rice in Thailand.</title>
        <authorList>
            <person name="Duangmal K."/>
            <person name="Kammanee S."/>
            <person name="Muangham S."/>
        </authorList>
    </citation>
    <scope>NUCLEOTIDE SEQUENCE [LARGE SCALE GENOMIC DNA]</scope>
    <source>
        <strain evidence="10 11">WRP15-2</strain>
    </source>
</reference>
<keyword evidence="11" id="KW-1185">Reference proteome</keyword>
<feature type="transmembrane region" description="Helical" evidence="8">
    <location>
        <begin position="315"/>
        <end position="332"/>
    </location>
</feature>
<feature type="transmembrane region" description="Helical" evidence="8">
    <location>
        <begin position="215"/>
        <end position="235"/>
    </location>
</feature>
<feature type="transmembrane region" description="Helical" evidence="8">
    <location>
        <begin position="88"/>
        <end position="109"/>
    </location>
</feature>
<evidence type="ECO:0000256" key="2">
    <source>
        <dbReference type="ARBA" id="ARBA00022475"/>
    </source>
</evidence>
<feature type="transmembrane region" description="Helical" evidence="8">
    <location>
        <begin position="344"/>
        <end position="363"/>
    </location>
</feature>
<proteinExistence type="predicted"/>
<protein>
    <submittedName>
        <fullName evidence="10">Glycosyltransferase family 39 protein</fullName>
        <ecNumber evidence="10">2.4.-.-</ecNumber>
    </submittedName>
</protein>
<dbReference type="Pfam" id="PF13231">
    <property type="entry name" value="PMT_2"/>
    <property type="match status" value="1"/>
</dbReference>
<evidence type="ECO:0000256" key="3">
    <source>
        <dbReference type="ARBA" id="ARBA00022676"/>
    </source>
</evidence>
<evidence type="ECO:0000256" key="8">
    <source>
        <dbReference type="SAM" id="Phobius"/>
    </source>
</evidence>
<feature type="transmembrane region" description="Helical" evidence="8">
    <location>
        <begin position="121"/>
        <end position="140"/>
    </location>
</feature>
<dbReference type="EC" id="2.4.-.-" evidence="10"/>
<keyword evidence="3 10" id="KW-0328">Glycosyltransferase</keyword>
<keyword evidence="7 8" id="KW-0472">Membrane</keyword>
<keyword evidence="5 8" id="KW-0812">Transmembrane</keyword>
<dbReference type="InterPro" id="IPR038731">
    <property type="entry name" value="RgtA/B/C-like"/>
</dbReference>
<dbReference type="InterPro" id="IPR050297">
    <property type="entry name" value="LipidA_mod_glycosyltrf_83"/>
</dbReference>
<keyword evidence="4 10" id="KW-0808">Transferase</keyword>
<evidence type="ECO:0000256" key="6">
    <source>
        <dbReference type="ARBA" id="ARBA00022989"/>
    </source>
</evidence>
<evidence type="ECO:0000256" key="4">
    <source>
        <dbReference type="ARBA" id="ARBA00022679"/>
    </source>
</evidence>
<evidence type="ECO:0000256" key="1">
    <source>
        <dbReference type="ARBA" id="ARBA00004651"/>
    </source>
</evidence>
<comment type="subcellular location">
    <subcellularLocation>
        <location evidence="1">Cell membrane</location>
        <topology evidence="1">Multi-pass membrane protein</topology>
    </subcellularLocation>
</comment>
<evidence type="ECO:0000256" key="7">
    <source>
        <dbReference type="ARBA" id="ARBA00023136"/>
    </source>
</evidence>
<sequence>MKSAVLEPQPRPPAEPGLRPLAKWPVLTIAGLVAVAHLVMSAVGDYWIDEVYMLAAGKYHLDWGYVDQPPLAPLIAAAMDWIAPGSMIVLRLPAVLATAAAVVMCALLVRELGGDRRAQVLAAGAGATGLWTALVGHWVTPYTFEPLQWLVLSWLLVRWIRLREQGDGDDRLLLVFGLVLGVAMQTKFQVALLCAALLISVLLVGPRDVLRRPMFWGGVGIAFVIAAPTVLWQALHGWPQLQMGAVVAEESPLLSGGRSGTAVTLVLYAGVAGAALFLIGLWKLFRSAELRPYRFFAVASILMYAFFVATAARPYYLIGMYGVVIAAGLVALQRRREAKPSRWGWTAWFPYAASVALAGYMVWVSTVISGSFGMPTSDEIARDTSAAFTALPPDQRAHTAVVGDSYIAASMLEVNRTRYELPETYSPHRGYGYFGQPDEQIDSVLFVGDPEEIRQHFTEVRKIKDGTLPIWLCTGKIGTWSQIWPQLKTLS</sequence>
<feature type="transmembrane region" description="Helical" evidence="8">
    <location>
        <begin position="172"/>
        <end position="203"/>
    </location>
</feature>
<dbReference type="GO" id="GO:0016757">
    <property type="term" value="F:glycosyltransferase activity"/>
    <property type="evidence" value="ECO:0007669"/>
    <property type="project" value="UniProtKB-KW"/>
</dbReference>
<dbReference type="PANTHER" id="PTHR33908:SF11">
    <property type="entry name" value="MEMBRANE PROTEIN"/>
    <property type="match status" value="1"/>
</dbReference>
<feature type="transmembrane region" description="Helical" evidence="8">
    <location>
        <begin position="293"/>
        <end position="309"/>
    </location>
</feature>